<reference evidence="2 3" key="1">
    <citation type="submission" date="2014-03" db="EMBL/GenBank/DDBJ databases">
        <title>Whole genome sequence of Novosphingobium resinovorum KF1.</title>
        <authorList>
            <person name="Gan H.M."/>
            <person name="Gan H.Y."/>
            <person name="Chew T.H."/>
            <person name="Savka M.A."/>
        </authorList>
    </citation>
    <scope>NUCLEOTIDE SEQUENCE [LARGE SCALE GENOMIC DNA]</scope>
    <source>
        <strain evidence="2 3">KF1</strain>
    </source>
</reference>
<sequence length="267" mass="29085">MKPALGEGPLRHALSAILICSGAVLLASCGQEPYTSPAGSLDHRSVLTGSPDGVIPPPPAGEKAASEGAQLQRIADKLIGRRIIDFVAYRRTFSVFRDEEAHRFFPAPRGGTNPGICEVRPFDVVQDLAEGVPKVIRQGWSDPLYGVTGSVTPFPGSWPSGYRGSLNAACASRRDVGWWFWAEDRKQAYLAAQLADQAVAYARHGGRLPFPLQCMPYPPDWQGPGPRCASDARKTLSSIDPRTIVDVRCVFQKFWTAVSQNRGHAFR</sequence>
<organism evidence="2 3">
    <name type="scientific">Novosphingobium resinovorum</name>
    <dbReference type="NCBI Taxonomy" id="158500"/>
    <lineage>
        <taxon>Bacteria</taxon>
        <taxon>Pseudomonadati</taxon>
        <taxon>Pseudomonadota</taxon>
        <taxon>Alphaproteobacteria</taxon>
        <taxon>Sphingomonadales</taxon>
        <taxon>Sphingomonadaceae</taxon>
        <taxon>Novosphingobium</taxon>
    </lineage>
</organism>
<evidence type="ECO:0000256" key="1">
    <source>
        <dbReference type="SAM" id="MobiDB-lite"/>
    </source>
</evidence>
<dbReference type="AlphaFoldDB" id="A0A031IX05"/>
<accession>A0A031IX05</accession>
<evidence type="ECO:0000313" key="3">
    <source>
        <dbReference type="Proteomes" id="UP000024329"/>
    </source>
</evidence>
<dbReference type="EMBL" id="JFYZ01000102">
    <property type="protein sequence ID" value="EZP66099.1"/>
    <property type="molecule type" value="Genomic_DNA"/>
</dbReference>
<proteinExistence type="predicted"/>
<evidence type="ECO:0008006" key="4">
    <source>
        <dbReference type="Google" id="ProtNLM"/>
    </source>
</evidence>
<comment type="caution">
    <text evidence="2">The sequence shown here is derived from an EMBL/GenBank/DDBJ whole genome shotgun (WGS) entry which is preliminary data.</text>
</comment>
<dbReference type="PROSITE" id="PS51257">
    <property type="entry name" value="PROKAR_LIPOPROTEIN"/>
    <property type="match status" value="1"/>
</dbReference>
<name>A0A031IX05_9SPHN</name>
<protein>
    <recommendedName>
        <fullName evidence="4">Lipoprotein</fullName>
    </recommendedName>
</protein>
<gene>
    <name evidence="2" type="ORF">BV97_05770</name>
</gene>
<feature type="region of interest" description="Disordered" evidence="1">
    <location>
        <begin position="38"/>
        <end position="64"/>
    </location>
</feature>
<dbReference type="Proteomes" id="UP000024329">
    <property type="component" value="Unassembled WGS sequence"/>
</dbReference>
<evidence type="ECO:0000313" key="2">
    <source>
        <dbReference type="EMBL" id="EZP66099.1"/>
    </source>
</evidence>